<reference evidence="1 2" key="1">
    <citation type="submission" date="2016-04" db="EMBL/GenBank/DDBJ databases">
        <title>Genome analyses suggest a sexual origin of heterokaryosis in a supposedly ancient asexual fungus.</title>
        <authorList>
            <person name="Ropars J."/>
            <person name="Sedzielewska K."/>
            <person name="Noel J."/>
            <person name="Charron P."/>
            <person name="Farinelli L."/>
            <person name="Marton T."/>
            <person name="Kruger M."/>
            <person name="Pelin A."/>
            <person name="Brachmann A."/>
            <person name="Corradi N."/>
        </authorList>
    </citation>
    <scope>NUCLEOTIDE SEQUENCE [LARGE SCALE GENOMIC DNA]</scope>
    <source>
        <strain evidence="1 2">C2</strain>
    </source>
</reference>
<protein>
    <submittedName>
        <fullName evidence="1">Uncharacterized protein</fullName>
    </submittedName>
</protein>
<gene>
    <name evidence="1" type="ORF">RhiirC2_97171</name>
</gene>
<comment type="caution">
    <text evidence="1">The sequence shown here is derived from an EMBL/GenBank/DDBJ whole genome shotgun (WGS) entry which is preliminary data.</text>
</comment>
<name>A0A2N1MSM1_9GLOM</name>
<evidence type="ECO:0000313" key="2">
    <source>
        <dbReference type="Proteomes" id="UP000233469"/>
    </source>
</evidence>
<dbReference type="Proteomes" id="UP000233469">
    <property type="component" value="Unassembled WGS sequence"/>
</dbReference>
<sequence>MNFSYKKYRFHFGIFILCNHTIVDKHLPGFKSCCTVPSPIVMSQNRHGCGIHFHQKNQTILGFKVRKNTSFIW</sequence>
<accession>A0A2N1MSM1</accession>
<organism evidence="1 2">
    <name type="scientific">Rhizophagus irregularis</name>
    <dbReference type="NCBI Taxonomy" id="588596"/>
    <lineage>
        <taxon>Eukaryota</taxon>
        <taxon>Fungi</taxon>
        <taxon>Fungi incertae sedis</taxon>
        <taxon>Mucoromycota</taxon>
        <taxon>Glomeromycotina</taxon>
        <taxon>Glomeromycetes</taxon>
        <taxon>Glomerales</taxon>
        <taxon>Glomeraceae</taxon>
        <taxon>Rhizophagus</taxon>
    </lineage>
</organism>
<evidence type="ECO:0000313" key="1">
    <source>
        <dbReference type="EMBL" id="PKK64607.1"/>
    </source>
</evidence>
<proteinExistence type="predicted"/>
<reference evidence="1 2" key="2">
    <citation type="submission" date="2017-10" db="EMBL/GenBank/DDBJ databases">
        <title>Extensive intraspecific genome diversity in a model arbuscular mycorrhizal fungus.</title>
        <authorList>
            <person name="Chen E.C.H."/>
            <person name="Morin E."/>
            <person name="Baudet D."/>
            <person name="Noel J."/>
            <person name="Ndikumana S."/>
            <person name="Charron P."/>
            <person name="St-Onge C."/>
            <person name="Giorgi J."/>
            <person name="Grigoriev I.V."/>
            <person name="Roux C."/>
            <person name="Martin F.M."/>
            <person name="Corradi N."/>
        </authorList>
    </citation>
    <scope>NUCLEOTIDE SEQUENCE [LARGE SCALE GENOMIC DNA]</scope>
    <source>
        <strain evidence="1 2">C2</strain>
    </source>
</reference>
<dbReference type="AlphaFoldDB" id="A0A2N1MSM1"/>
<dbReference type="VEuPathDB" id="FungiDB:FUN_006337"/>
<dbReference type="EMBL" id="LLXL01001407">
    <property type="protein sequence ID" value="PKK64607.1"/>
    <property type="molecule type" value="Genomic_DNA"/>
</dbReference>